<organismHost>
    <name type="scientific">Acanthamoeba polyphaga</name>
    <name type="common">Amoeba</name>
    <dbReference type="NCBI Taxonomy" id="5757"/>
</organismHost>
<evidence type="ECO:0000313" key="2">
    <source>
        <dbReference type="Proteomes" id="UP000241474"/>
    </source>
</evidence>
<proteinExistence type="predicted"/>
<evidence type="ECO:0000313" key="1">
    <source>
        <dbReference type="EMBL" id="AKI78904.1"/>
    </source>
</evidence>
<name>A0A0G2Y325_MIMIV</name>
<reference evidence="1 2" key="1">
    <citation type="submission" date="2014-10" db="EMBL/GenBank/DDBJ databases">
        <title>Pan-genome analysis of Brazilian lineage A amoebal mimiviruses.</title>
        <authorList>
            <person name="Assis F.L."/>
            <person name="Abrahao J.S."/>
            <person name="Kroon E.G."/>
            <person name="Dornas F.P."/>
            <person name="Andrade K.R."/>
            <person name="Borato P.V.M."/>
            <person name="Pilotto M.R."/>
            <person name="Benamar S."/>
            <person name="LaScola B."/>
            <person name="Colson P."/>
        </authorList>
    </citation>
    <scope>NUCLEOTIDE SEQUENCE [LARGE SCALE GENOMIC DNA]</scope>
    <source>
        <strain evidence="1 2">Oyster</strain>
    </source>
</reference>
<dbReference type="EMBL" id="KM982401">
    <property type="protein sequence ID" value="AKI78904.1"/>
    <property type="molecule type" value="Genomic_DNA"/>
</dbReference>
<accession>A0A0G2Y325</accession>
<organism evidence="1 2">
    <name type="scientific">Acanthamoeba polyphaga mimivirus</name>
    <name type="common">APMV</name>
    <dbReference type="NCBI Taxonomy" id="212035"/>
    <lineage>
        <taxon>Viruses</taxon>
        <taxon>Varidnaviria</taxon>
        <taxon>Bamfordvirae</taxon>
        <taxon>Nucleocytoviricota</taxon>
        <taxon>Megaviricetes</taxon>
        <taxon>Imitervirales</taxon>
        <taxon>Mimiviridae</taxon>
        <taxon>Megamimivirinae</taxon>
        <taxon>Mimivirus</taxon>
        <taxon>Mimivirus bradfordmassiliense</taxon>
    </lineage>
</organism>
<dbReference type="Proteomes" id="UP000241474">
    <property type="component" value="Segment"/>
</dbReference>
<protein>
    <submittedName>
        <fullName evidence="1">Uncharacterized protein</fullName>
    </submittedName>
</protein>
<sequence length="211" mass="24905">MQEAIDNCIEEIGKSKWTDGKRRTIYKLINSTLKSISDSDFLKNFKPYLLSKDFFNGLCSYGIPETNCECDINDDCEHFASSLFHPFSYMRIIDHTDSLIKFEKQFTDLFNPNEYAIKFIDKNRDPTIYLKDLNDTNSIYVRYGEKFIAEKNNPVMIFRHEIFEGFIFGNDVEYPIGVTLHMNNSSTKFTIKQEKYVDRRFLSNYDVNVLY</sequence>